<keyword evidence="10 12" id="KW-0139">CF(1)</keyword>
<evidence type="ECO:0000256" key="8">
    <source>
        <dbReference type="ARBA" id="ARBA00023065"/>
    </source>
</evidence>
<dbReference type="InterPro" id="IPR050053">
    <property type="entry name" value="ATPase_alpha/beta_chains"/>
</dbReference>
<reference evidence="14" key="2">
    <citation type="submission" date="2013-03" db="EMBL/GenBank/DDBJ databases">
        <title>Split photosystem protein, linear topology, and growth of structural complexity in the recombination-driven plastid genome of Chromera velia.</title>
        <authorList>
            <person name="Janouskovec J."/>
            <person name="Sobotka R."/>
            <person name="Lai D.-H."/>
            <person name="Flegontov P."/>
            <person name="Konik P."/>
            <person name="Komenda J."/>
            <person name="Ali S."/>
            <person name="Prasil O."/>
            <person name="Pain A."/>
            <person name="Obornik M."/>
            <person name="Lukes J."/>
            <person name="Keeling P.J."/>
        </authorList>
    </citation>
    <scope>NUCLEOTIDE SEQUENCE</scope>
    <source>
        <strain evidence="14">CCMP2878</strain>
    </source>
</reference>
<proteinExistence type="inferred from homology"/>
<comment type="function">
    <text evidence="12">Produces ATP from ADP in the presence of a proton gradient across the membrane.</text>
</comment>
<dbReference type="GO" id="GO:0046933">
    <property type="term" value="F:proton-transporting ATP synthase activity, rotational mechanism"/>
    <property type="evidence" value="ECO:0007669"/>
    <property type="project" value="InterPro"/>
</dbReference>
<dbReference type="PANTHER" id="PTHR15184:SF71">
    <property type="entry name" value="ATP SYNTHASE SUBUNIT BETA, MITOCHONDRIAL"/>
    <property type="match status" value="1"/>
</dbReference>
<name>D9IXH2_9ALVE</name>
<dbReference type="Pfam" id="PF22919">
    <property type="entry name" value="ATP-synt_VA_C"/>
    <property type="match status" value="1"/>
</dbReference>
<keyword evidence="14" id="KW-0150">Chloroplast</keyword>
<dbReference type="SUPFAM" id="SSF47917">
    <property type="entry name" value="C-terminal domain of alpha and beta subunits of F1 ATP synthase"/>
    <property type="match status" value="1"/>
</dbReference>
<dbReference type="EMBL" id="HM222967">
    <property type="protein sequence ID" value="ADJ66500.2"/>
    <property type="molecule type" value="Genomic_DNA"/>
</dbReference>
<dbReference type="InterPro" id="IPR005722">
    <property type="entry name" value="ATP_synth_F1_bsu"/>
</dbReference>
<dbReference type="EC" id="7.1.2.2" evidence="12"/>
<dbReference type="SUPFAM" id="SSF52540">
    <property type="entry name" value="P-loop containing nucleoside triphosphate hydrolases"/>
    <property type="match status" value="1"/>
</dbReference>
<dbReference type="Gene3D" id="1.10.1140.10">
    <property type="entry name" value="Bovine Mitochondrial F1-atpase, Atp Synthase Beta Chain, Chain D, domain 3"/>
    <property type="match status" value="1"/>
</dbReference>
<dbReference type="SMART" id="SM00382">
    <property type="entry name" value="AAA"/>
    <property type="match status" value="1"/>
</dbReference>
<keyword evidence="14" id="KW-0934">Plastid</keyword>
<keyword evidence="9" id="KW-0472">Membrane</keyword>
<dbReference type="VEuPathDB" id="CryptoDB:Cvel_18898"/>
<comment type="similarity">
    <text evidence="2">Belongs to the ATPase alpha/beta chains family.</text>
</comment>
<evidence type="ECO:0000256" key="1">
    <source>
        <dbReference type="ARBA" id="ARBA00004370"/>
    </source>
</evidence>
<feature type="domain" description="AAA+ ATPase" evidence="13">
    <location>
        <begin position="46"/>
        <end position="248"/>
    </location>
</feature>
<keyword evidence="5" id="KW-0375">Hydrogen ion transport</keyword>
<dbReference type="InterPro" id="IPR020003">
    <property type="entry name" value="ATPase_a/bsu_AS"/>
</dbReference>
<evidence type="ECO:0000256" key="11">
    <source>
        <dbReference type="ARBA" id="ARBA00023310"/>
    </source>
</evidence>
<keyword evidence="8" id="KW-0406">Ion transport</keyword>
<evidence type="ECO:0000256" key="5">
    <source>
        <dbReference type="ARBA" id="ARBA00022781"/>
    </source>
</evidence>
<comment type="subunit">
    <text evidence="12">F-type ATPases have 2 components, CF(1) - the catalytic core - and CF(0) - the membrane proton channel. CF(1) has five subunits: alpha(3), beta(3), gamma(1), delta(1), epsilon(1). CF(0) has four main subunits: a(1), b(1), b'(1) and c(9-12).</text>
</comment>
<dbReference type="GO" id="GO:0045259">
    <property type="term" value="C:proton-transporting ATP synthase complex"/>
    <property type="evidence" value="ECO:0007669"/>
    <property type="project" value="UniProtKB-KW"/>
</dbReference>
<dbReference type="InterPro" id="IPR000194">
    <property type="entry name" value="ATPase_F1/V1/A1_a/bsu_nucl-bd"/>
</dbReference>
<dbReference type="GO" id="GO:0005524">
    <property type="term" value="F:ATP binding"/>
    <property type="evidence" value="ECO:0007669"/>
    <property type="project" value="UniProtKB-KW"/>
</dbReference>
<evidence type="ECO:0000256" key="12">
    <source>
        <dbReference type="RuleBase" id="RU003553"/>
    </source>
</evidence>
<accession>D9IXH2</accession>
<geneLocation type="chloroplast" evidence="14"/>
<evidence type="ECO:0000313" key="14">
    <source>
        <dbReference type="EMBL" id="ADJ66500.2"/>
    </source>
</evidence>
<evidence type="ECO:0000256" key="3">
    <source>
        <dbReference type="ARBA" id="ARBA00022448"/>
    </source>
</evidence>
<comment type="subcellular location">
    <subcellularLocation>
        <location evidence="1">Membrane</location>
    </subcellularLocation>
</comment>
<dbReference type="Gene3D" id="3.40.50.300">
    <property type="entry name" value="P-loop containing nucleotide triphosphate hydrolases"/>
    <property type="match status" value="1"/>
</dbReference>
<keyword evidence="11 12" id="KW-0066">ATP synthesis</keyword>
<dbReference type="InterPro" id="IPR027417">
    <property type="entry name" value="P-loop_NTPase"/>
</dbReference>
<protein>
    <recommendedName>
        <fullName evidence="12">ATP synthase subunit beta</fullName>
        <ecNumber evidence="12">7.1.2.2</ecNumber>
    </recommendedName>
</protein>
<keyword evidence="3" id="KW-0813">Transport</keyword>
<reference evidence="14" key="1">
    <citation type="journal article" date="2010" name="Proc. Natl. Acad. Sci. U.S.A.">
        <title>A common red algal origin of the apicomplexan, dinoflagellate, and heterokont plastids.</title>
        <authorList>
            <person name="Janouskovec J."/>
            <person name="Horak A."/>
            <person name="Obornik M."/>
            <person name="Lukes J."/>
            <person name="Keeling P.J."/>
        </authorList>
    </citation>
    <scope>NUCLEOTIDE SEQUENCE</scope>
    <source>
        <strain evidence="14">CCMP2878</strain>
    </source>
</reference>
<keyword evidence="4 12" id="KW-0547">Nucleotide-binding</keyword>
<dbReference type="RefSeq" id="YP_003795258.2">
    <property type="nucleotide sequence ID" value="NC_014340.2"/>
</dbReference>
<gene>
    <name evidence="14" type="primary">atpB</name>
</gene>
<dbReference type="GeneID" id="9480884"/>
<comment type="catalytic activity">
    <reaction evidence="12">
        <text>ATP + H2O + 4 H(+)(in) = ADP + phosphate + 5 H(+)(out)</text>
        <dbReference type="Rhea" id="RHEA:57720"/>
        <dbReference type="ChEBI" id="CHEBI:15377"/>
        <dbReference type="ChEBI" id="CHEBI:15378"/>
        <dbReference type="ChEBI" id="CHEBI:30616"/>
        <dbReference type="ChEBI" id="CHEBI:43474"/>
        <dbReference type="ChEBI" id="CHEBI:456216"/>
        <dbReference type="EC" id="7.1.2.2"/>
    </reaction>
</comment>
<evidence type="ECO:0000256" key="6">
    <source>
        <dbReference type="ARBA" id="ARBA00022840"/>
    </source>
</evidence>
<dbReference type="PROSITE" id="PS00152">
    <property type="entry name" value="ATPASE_ALPHA_BETA"/>
    <property type="match status" value="1"/>
</dbReference>
<evidence type="ECO:0000256" key="10">
    <source>
        <dbReference type="ARBA" id="ARBA00023196"/>
    </source>
</evidence>
<organism evidence="14">
    <name type="scientific">Chromera velia</name>
    <dbReference type="NCBI Taxonomy" id="505693"/>
    <lineage>
        <taxon>Eukaryota</taxon>
        <taxon>Sar</taxon>
        <taxon>Alveolata</taxon>
        <taxon>Colpodellida</taxon>
        <taxon>Chromeraceae</taxon>
        <taxon>Chromera</taxon>
    </lineage>
</organism>
<evidence type="ECO:0000256" key="7">
    <source>
        <dbReference type="ARBA" id="ARBA00022967"/>
    </source>
</evidence>
<dbReference type="CDD" id="cd01133">
    <property type="entry name" value="F1-ATPase_beta_CD"/>
    <property type="match status" value="1"/>
</dbReference>
<dbReference type="AlphaFoldDB" id="D9IXH2"/>
<dbReference type="InterPro" id="IPR055190">
    <property type="entry name" value="ATP-synt_VA_C"/>
</dbReference>
<dbReference type="PANTHER" id="PTHR15184">
    <property type="entry name" value="ATP SYNTHASE"/>
    <property type="match status" value="1"/>
</dbReference>
<sequence>MLLSTFSRYTRRPLHKHAPPFRILNTTASILETGIKVIDLVTPYRIGGKIGLFGGAGVGKTVVIMELITNIAKLHKGISVFAGVGERSREGFDLYKEMRESGVIDTVFPPDSKVSLVYGQMNETPAARMRVALGAIAVAEFFRDEFFQNVLFFIDNIFRYVQAGAEISALLGRIPSAVGYQPTLATEMGSLQERIASVSRLSLESQMPIISSITSIQAIYVPADDLTDPAPATNFAHLDATTVLSRNLAQKGIYPAIDPLASSSLCLKPEVCGPFHYSITQKIIGVLQSARNIQDLLSIIGFEELSEEQKITIYRSRKIQNFLSQPFFVAEVFNNIPGKLVNLSETVIDAQLILNGYADAIEDISLSYVGRLGEAIQKDYKNFYEKFFIVDKELFLTKWLKEKAQIVDETFYRNDPQTKAPRNFLVEDLDQKVLNELDGSLPPLSRIWWLAERPGLVTNHLSVEDLLEELALPPESRTLPLSL</sequence>
<evidence type="ECO:0000256" key="4">
    <source>
        <dbReference type="ARBA" id="ARBA00022741"/>
    </source>
</evidence>
<keyword evidence="7" id="KW-1278">Translocase</keyword>
<keyword evidence="6 12" id="KW-0067">ATP-binding</keyword>
<dbReference type="Pfam" id="PF00006">
    <property type="entry name" value="ATP-synt_ab"/>
    <property type="match status" value="1"/>
</dbReference>
<dbReference type="InterPro" id="IPR003593">
    <property type="entry name" value="AAA+_ATPase"/>
</dbReference>
<dbReference type="NCBIfam" id="TIGR01039">
    <property type="entry name" value="atpD"/>
    <property type="match status" value="1"/>
</dbReference>
<dbReference type="InterPro" id="IPR024034">
    <property type="entry name" value="ATPase_F1/V1_b/a_C"/>
</dbReference>
<evidence type="ECO:0000256" key="2">
    <source>
        <dbReference type="ARBA" id="ARBA00008936"/>
    </source>
</evidence>
<evidence type="ECO:0000259" key="13">
    <source>
        <dbReference type="SMART" id="SM00382"/>
    </source>
</evidence>
<evidence type="ECO:0000256" key="9">
    <source>
        <dbReference type="ARBA" id="ARBA00023136"/>
    </source>
</evidence>